<keyword evidence="7 8" id="KW-0472">Membrane</keyword>
<dbReference type="AlphaFoldDB" id="A0A6L5X7T8"/>
<keyword evidence="11" id="KW-1185">Reference proteome</keyword>
<evidence type="ECO:0000256" key="3">
    <source>
        <dbReference type="ARBA" id="ARBA00022475"/>
    </source>
</evidence>
<keyword evidence="5 8" id="KW-0812">Transmembrane</keyword>
<evidence type="ECO:0000313" key="10">
    <source>
        <dbReference type="EMBL" id="MSS16341.1"/>
    </source>
</evidence>
<evidence type="ECO:0000256" key="2">
    <source>
        <dbReference type="ARBA" id="ARBA00022428"/>
    </source>
</evidence>
<dbReference type="EC" id="2.5.1.74" evidence="8 9"/>
<evidence type="ECO:0000256" key="1">
    <source>
        <dbReference type="ARBA" id="ARBA00004141"/>
    </source>
</evidence>
<dbReference type="InterPro" id="IPR000537">
    <property type="entry name" value="UbiA_prenyltransferase"/>
</dbReference>
<feature type="transmembrane region" description="Helical" evidence="8">
    <location>
        <begin position="104"/>
        <end position="123"/>
    </location>
</feature>
<feature type="transmembrane region" description="Helical" evidence="8">
    <location>
        <begin position="21"/>
        <end position="43"/>
    </location>
</feature>
<keyword evidence="3 8" id="KW-1003">Cell membrane</keyword>
<dbReference type="GO" id="GO:0046428">
    <property type="term" value="F:1,4-dihydroxy-2-naphthoate polyprenyltransferase activity"/>
    <property type="evidence" value="ECO:0007669"/>
    <property type="project" value="UniProtKB-UniRule"/>
</dbReference>
<dbReference type="NCBIfam" id="TIGR00751">
    <property type="entry name" value="menA"/>
    <property type="match status" value="1"/>
</dbReference>
<feature type="transmembrane region" description="Helical" evidence="8">
    <location>
        <begin position="291"/>
        <end position="313"/>
    </location>
</feature>
<feature type="transmembrane region" description="Helical" evidence="8">
    <location>
        <begin position="261"/>
        <end position="279"/>
    </location>
</feature>
<sequence length="315" mass="34867">MSNFAQNFATLMKQFKIWLEAVRLRTLPVSLSGVLIALGLAKWNHAFRLAPALLCLAFALLAQVVSNFANEYYDYKSGADKKGRAGFRRGVTEGDIKPAVMRRVMFSLLGLTCLVGLCMLAWVDPGYNYNNWLMLLAVGVLVAVFALAYSAGPYPLSYHALGEVAVFLFYGLVPVIFTYYVVTGTFGPFAVMAGIAIGFMGVNVLLVNNYRDVDDDREAGKRTSVVVFGRQAARLAYLANGFLALGVLAVLWLRIYYTMPLWALLAPVVYINMHFYTWMRLRRSEGAQLNGLLGATARNMLVFTLLLIIPLVVLS</sequence>
<evidence type="ECO:0000313" key="11">
    <source>
        <dbReference type="Proteomes" id="UP000483362"/>
    </source>
</evidence>
<evidence type="ECO:0000256" key="5">
    <source>
        <dbReference type="ARBA" id="ARBA00022692"/>
    </source>
</evidence>
<dbReference type="PANTHER" id="PTHR13929:SF0">
    <property type="entry name" value="UBIA PRENYLTRANSFERASE DOMAIN-CONTAINING PROTEIN 1"/>
    <property type="match status" value="1"/>
</dbReference>
<proteinExistence type="inferred from homology"/>
<feature type="transmembrane region" description="Helical" evidence="8">
    <location>
        <begin position="49"/>
        <end position="69"/>
    </location>
</feature>
<keyword evidence="2 8" id="KW-0474">Menaquinone biosynthesis</keyword>
<dbReference type="CDD" id="cd13962">
    <property type="entry name" value="PT_UbiA_UBIAD1"/>
    <property type="match status" value="1"/>
</dbReference>
<evidence type="ECO:0000256" key="7">
    <source>
        <dbReference type="ARBA" id="ARBA00023136"/>
    </source>
</evidence>
<dbReference type="GO" id="GO:0042371">
    <property type="term" value="P:vitamin K biosynthetic process"/>
    <property type="evidence" value="ECO:0007669"/>
    <property type="project" value="TreeGrafter"/>
</dbReference>
<dbReference type="GO" id="GO:0005886">
    <property type="term" value="C:plasma membrane"/>
    <property type="evidence" value="ECO:0007669"/>
    <property type="project" value="UniProtKB-SubCell"/>
</dbReference>
<dbReference type="InterPro" id="IPR004657">
    <property type="entry name" value="MenA"/>
</dbReference>
<evidence type="ECO:0000256" key="9">
    <source>
        <dbReference type="NCBIfam" id="TIGR00751"/>
    </source>
</evidence>
<dbReference type="InterPro" id="IPR026046">
    <property type="entry name" value="UBIAD1"/>
</dbReference>
<dbReference type="Proteomes" id="UP000483362">
    <property type="component" value="Unassembled WGS sequence"/>
</dbReference>
<keyword evidence="6 8" id="KW-1133">Transmembrane helix</keyword>
<reference evidence="10 11" key="1">
    <citation type="submission" date="2019-08" db="EMBL/GenBank/DDBJ databases">
        <title>In-depth cultivation of the pig gut microbiome towards novel bacterial diversity and tailored functional studies.</title>
        <authorList>
            <person name="Wylensek D."/>
            <person name="Hitch T.C.A."/>
            <person name="Clavel T."/>
        </authorList>
    </citation>
    <scope>NUCLEOTIDE SEQUENCE [LARGE SCALE GENOMIC DNA]</scope>
    <source>
        <strain evidence="10 11">Oil-RF-744-WCA-WT-10</strain>
    </source>
</reference>
<name>A0A6L5X7T8_9BACT</name>
<dbReference type="EMBL" id="VULT01000001">
    <property type="protein sequence ID" value="MSS16341.1"/>
    <property type="molecule type" value="Genomic_DNA"/>
</dbReference>
<feature type="transmembrane region" description="Helical" evidence="8">
    <location>
        <begin position="235"/>
        <end position="255"/>
    </location>
</feature>
<comment type="catalytic activity">
    <reaction evidence="8">
        <text>an all-trans-polyprenyl diphosphate + 1,4-dihydroxy-2-naphthoate + H(+) = a 2-demethylmenaquinol + CO2 + diphosphate</text>
        <dbReference type="Rhea" id="RHEA:26478"/>
        <dbReference type="Rhea" id="RHEA-COMP:9563"/>
        <dbReference type="Rhea" id="RHEA-COMP:9564"/>
        <dbReference type="ChEBI" id="CHEBI:11173"/>
        <dbReference type="ChEBI" id="CHEBI:15378"/>
        <dbReference type="ChEBI" id="CHEBI:16526"/>
        <dbReference type="ChEBI" id="CHEBI:33019"/>
        <dbReference type="ChEBI" id="CHEBI:55437"/>
        <dbReference type="ChEBI" id="CHEBI:58914"/>
        <dbReference type="EC" id="2.5.1.74"/>
    </reaction>
</comment>
<dbReference type="PIRSF" id="PIRSF005355">
    <property type="entry name" value="UBIAD1"/>
    <property type="match status" value="1"/>
</dbReference>
<dbReference type="PANTHER" id="PTHR13929">
    <property type="entry name" value="1,4-DIHYDROXY-2-NAPHTHOATE OCTAPRENYLTRANSFERASE"/>
    <property type="match status" value="1"/>
</dbReference>
<dbReference type="UniPathway" id="UPA00079">
    <property type="reaction ID" value="UER00168"/>
</dbReference>
<dbReference type="Pfam" id="PF01040">
    <property type="entry name" value="UbiA"/>
    <property type="match status" value="1"/>
</dbReference>
<organism evidence="10 11">
    <name type="scientific">Sodaliphilus pleomorphus</name>
    <dbReference type="NCBI Taxonomy" id="2606626"/>
    <lineage>
        <taxon>Bacteria</taxon>
        <taxon>Pseudomonadati</taxon>
        <taxon>Bacteroidota</taxon>
        <taxon>Bacteroidia</taxon>
        <taxon>Bacteroidales</taxon>
        <taxon>Muribaculaceae</taxon>
        <taxon>Sodaliphilus</taxon>
    </lineage>
</organism>
<comment type="pathway">
    <text evidence="8">Quinol/quinone metabolism; menaquinone biosynthesis; menaquinol from 1,4-dihydroxy-2-naphthoate: step 1/2.</text>
</comment>
<dbReference type="GO" id="GO:0009234">
    <property type="term" value="P:menaquinone biosynthetic process"/>
    <property type="evidence" value="ECO:0007669"/>
    <property type="project" value="UniProtKB-UniRule"/>
</dbReference>
<feature type="transmembrane region" description="Helical" evidence="8">
    <location>
        <begin position="161"/>
        <end position="182"/>
    </location>
</feature>
<keyword evidence="4 8" id="KW-0808">Transferase</keyword>
<accession>A0A6L5X7T8</accession>
<comment type="subcellular location">
    <subcellularLocation>
        <location evidence="8">Cell membrane</location>
        <topology evidence="8">Multi-pass membrane protein</topology>
    </subcellularLocation>
    <subcellularLocation>
        <location evidence="1">Membrane</location>
        <topology evidence="1">Multi-pass membrane protein</topology>
    </subcellularLocation>
</comment>
<evidence type="ECO:0000256" key="8">
    <source>
        <dbReference type="HAMAP-Rule" id="MF_01937"/>
    </source>
</evidence>
<feature type="transmembrane region" description="Helical" evidence="8">
    <location>
        <begin position="129"/>
        <end position="149"/>
    </location>
</feature>
<protein>
    <recommendedName>
        <fullName evidence="8 9">1,4-dihydroxy-2-naphthoate octaprenyltransferase</fullName>
        <shortName evidence="8">DHNA-octaprenyltransferase</shortName>
        <ecNumber evidence="8 9">2.5.1.74</ecNumber>
    </recommendedName>
</protein>
<comment type="similarity">
    <text evidence="8">Belongs to the MenA family. Type 1 subfamily.</text>
</comment>
<dbReference type="HAMAP" id="MF_01937">
    <property type="entry name" value="MenA_1"/>
    <property type="match status" value="1"/>
</dbReference>
<comment type="caution">
    <text evidence="10">The sequence shown here is derived from an EMBL/GenBank/DDBJ whole genome shotgun (WGS) entry which is preliminary data.</text>
</comment>
<evidence type="ECO:0000256" key="4">
    <source>
        <dbReference type="ARBA" id="ARBA00022679"/>
    </source>
</evidence>
<feature type="transmembrane region" description="Helical" evidence="8">
    <location>
        <begin position="188"/>
        <end position="207"/>
    </location>
</feature>
<comment type="function">
    <text evidence="8">Conversion of 1,4-dihydroxy-2-naphthoate (DHNA) to demethylmenaquinone (DMK).</text>
</comment>
<evidence type="ECO:0000256" key="6">
    <source>
        <dbReference type="ARBA" id="ARBA00022989"/>
    </source>
</evidence>
<gene>
    <name evidence="8 10" type="primary">menA</name>
    <name evidence="10" type="ORF">FYJ29_00930</name>
</gene>